<dbReference type="PANTHER" id="PTHR38013:SF1">
    <property type="entry name" value="GLYCOPROTEIN_POLYSACCHARIDE METABOLISM"/>
    <property type="match status" value="1"/>
</dbReference>
<dbReference type="EMBL" id="SMTG01000002">
    <property type="protein sequence ID" value="TDK32953.1"/>
    <property type="molecule type" value="Genomic_DNA"/>
</dbReference>
<evidence type="ECO:0000313" key="2">
    <source>
        <dbReference type="EMBL" id="TDK32953.1"/>
    </source>
</evidence>
<keyword evidence="1" id="KW-0732">Signal</keyword>
<accession>A0A4R5UCM0</accession>
<dbReference type="InterPro" id="IPR039366">
    <property type="entry name" value="Pilotin"/>
</dbReference>
<dbReference type="OrthoDB" id="5348860at2"/>
<reference evidence="2 3" key="1">
    <citation type="submission" date="2019-03" db="EMBL/GenBank/DDBJ databases">
        <title>Luteimonas zhaokaii sp.nov., isolated from the rectal contents of Plateau pika in Yushu, Qinghai Province, China.</title>
        <authorList>
            <person name="Zhang G."/>
        </authorList>
    </citation>
    <scope>NUCLEOTIDE SEQUENCE [LARGE SCALE GENOMIC DNA]</scope>
    <source>
        <strain evidence="2 3">THG-MD21</strain>
    </source>
</reference>
<feature type="signal peptide" evidence="1">
    <location>
        <begin position="1"/>
        <end position="20"/>
    </location>
</feature>
<dbReference type="Pfam" id="PF09619">
    <property type="entry name" value="YscW"/>
    <property type="match status" value="1"/>
</dbReference>
<name>A0A4R5UCM0_9GAMM</name>
<dbReference type="InterPro" id="IPR053196">
    <property type="entry name" value="Lipoprotein_YbaY-like"/>
</dbReference>
<dbReference type="Proteomes" id="UP000295543">
    <property type="component" value="Unassembled WGS sequence"/>
</dbReference>
<protein>
    <recommendedName>
        <fullName evidence="4">Lipoprotein</fullName>
    </recommendedName>
</protein>
<evidence type="ECO:0000256" key="1">
    <source>
        <dbReference type="SAM" id="SignalP"/>
    </source>
</evidence>
<gene>
    <name evidence="2" type="ORF">E2F49_02545</name>
</gene>
<evidence type="ECO:0008006" key="4">
    <source>
        <dbReference type="Google" id="ProtNLM"/>
    </source>
</evidence>
<dbReference type="AlphaFoldDB" id="A0A4R5UCM0"/>
<keyword evidence="3" id="KW-1185">Reference proteome</keyword>
<comment type="caution">
    <text evidence="2">The sequence shown here is derived from an EMBL/GenBank/DDBJ whole genome shotgun (WGS) entry which is preliminary data.</text>
</comment>
<proteinExistence type="predicted"/>
<dbReference type="PANTHER" id="PTHR38013">
    <property type="entry name" value="GLYCOPROTEIN/POLYSACCHARIDE METABOLISM"/>
    <property type="match status" value="1"/>
</dbReference>
<organism evidence="2 3">
    <name type="scientific">Luteimonas terrae</name>
    <dbReference type="NCBI Taxonomy" id="1530191"/>
    <lineage>
        <taxon>Bacteria</taxon>
        <taxon>Pseudomonadati</taxon>
        <taxon>Pseudomonadota</taxon>
        <taxon>Gammaproteobacteria</taxon>
        <taxon>Lysobacterales</taxon>
        <taxon>Lysobacteraceae</taxon>
        <taxon>Luteimonas</taxon>
    </lineage>
</organism>
<feature type="chain" id="PRO_5020871921" description="Lipoprotein" evidence="1">
    <location>
        <begin position="21"/>
        <end position="151"/>
    </location>
</feature>
<dbReference type="RefSeq" id="WP_082387407.1">
    <property type="nucleotide sequence ID" value="NZ_SMTG01000002.1"/>
</dbReference>
<evidence type="ECO:0000313" key="3">
    <source>
        <dbReference type="Proteomes" id="UP000295543"/>
    </source>
</evidence>
<dbReference type="PROSITE" id="PS51257">
    <property type="entry name" value="PROKAR_LIPOPROTEIN"/>
    <property type="match status" value="1"/>
</dbReference>
<sequence length="151" mass="16076">MPRALRHLAALPLCAALSLAACQSSPPTTGDTPMQESTATVRIQGEALYFEKILMPEGSQLRVQILDNQLADTQRAVLAEQVTTVGAGPYEFAIDVPRAKLRPGGQFGLHASVSAPDGSVRFLTDTRVPVSIGDGALDVHVGQVRLRHVQP</sequence>